<dbReference type="GO" id="GO:0032259">
    <property type="term" value="P:methylation"/>
    <property type="evidence" value="ECO:0007669"/>
    <property type="project" value="UniProtKB-KW"/>
</dbReference>
<evidence type="ECO:0000259" key="1">
    <source>
        <dbReference type="Pfam" id="PF08241"/>
    </source>
</evidence>
<name>A0A7H1J746_9GAMM</name>
<organism evidence="2 3">
    <name type="scientific">Marinomonas arctica</name>
    <dbReference type="NCBI Taxonomy" id="383750"/>
    <lineage>
        <taxon>Bacteria</taxon>
        <taxon>Pseudomonadati</taxon>
        <taxon>Pseudomonadota</taxon>
        <taxon>Gammaproteobacteria</taxon>
        <taxon>Oceanospirillales</taxon>
        <taxon>Oceanospirillaceae</taxon>
        <taxon>Marinomonas</taxon>
    </lineage>
</organism>
<protein>
    <submittedName>
        <fullName evidence="2">Class I SAM-dependent methyltransferase</fullName>
    </submittedName>
</protein>
<dbReference type="GO" id="GO:0008168">
    <property type="term" value="F:methyltransferase activity"/>
    <property type="evidence" value="ECO:0007669"/>
    <property type="project" value="UniProtKB-KW"/>
</dbReference>
<keyword evidence="3" id="KW-1185">Reference proteome</keyword>
<dbReference type="AlphaFoldDB" id="A0A7H1J746"/>
<feature type="domain" description="Methyltransferase type 11" evidence="1">
    <location>
        <begin position="50"/>
        <end position="142"/>
    </location>
</feature>
<dbReference type="PANTHER" id="PTHR43861:SF1">
    <property type="entry name" value="TRANS-ACONITATE 2-METHYLTRANSFERASE"/>
    <property type="match status" value="1"/>
</dbReference>
<dbReference type="CDD" id="cd02440">
    <property type="entry name" value="AdoMet_MTases"/>
    <property type="match status" value="1"/>
</dbReference>
<dbReference type="InterPro" id="IPR013216">
    <property type="entry name" value="Methyltransf_11"/>
</dbReference>
<dbReference type="Proteomes" id="UP000516370">
    <property type="component" value="Chromosome"/>
</dbReference>
<dbReference type="PANTHER" id="PTHR43861">
    <property type="entry name" value="TRANS-ACONITATE 2-METHYLTRANSFERASE-RELATED"/>
    <property type="match status" value="1"/>
</dbReference>
<sequence length="247" mass="27962">MKNFSNKIEEYYDNLAYSYDDYYRDNISLAEDFLIKKSLLNFIEPDSNVLDCGCGTGLAKAMLSKISCNYTGIDLSSKMLEVAKKKHPSGNFIHGDITNMEYLNSGCYDNIISLNGSFSHVINYNDAINEFMRLLKPGGNLFLMVYSRYSIKRVLNGKFLRTIDNYNIRNSSISGGTTSPAFFWSISSLKREFCSFRNVNVKGLNITADVFKKSGDLNSAISILEKEMKLPLFFQNLSHALIIKAKK</sequence>
<dbReference type="Gene3D" id="3.40.50.150">
    <property type="entry name" value="Vaccinia Virus protein VP39"/>
    <property type="match status" value="1"/>
</dbReference>
<gene>
    <name evidence="2" type="ORF">IBG28_01190</name>
</gene>
<dbReference type="SUPFAM" id="SSF53335">
    <property type="entry name" value="S-adenosyl-L-methionine-dependent methyltransferases"/>
    <property type="match status" value="1"/>
</dbReference>
<evidence type="ECO:0000313" key="3">
    <source>
        <dbReference type="Proteomes" id="UP000516370"/>
    </source>
</evidence>
<dbReference type="Pfam" id="PF08241">
    <property type="entry name" value="Methyltransf_11"/>
    <property type="match status" value="1"/>
</dbReference>
<reference evidence="2 3" key="1">
    <citation type="submission" date="2020-09" db="EMBL/GenBank/DDBJ databases">
        <title>Complete genome sequence of an Arctic sea ice bacterium Marinomonas arctica BSI20414.</title>
        <authorList>
            <person name="Liao L."/>
            <person name="Chen B."/>
        </authorList>
    </citation>
    <scope>NUCLEOTIDE SEQUENCE [LARGE SCALE GENOMIC DNA]</scope>
    <source>
        <strain evidence="2 3">BSI20414</strain>
    </source>
</reference>
<dbReference type="RefSeq" id="WP_162623579.1">
    <property type="nucleotide sequence ID" value="NZ_BMLJ01000008.1"/>
</dbReference>
<dbReference type="KEGG" id="mard:IBG28_01190"/>
<proteinExistence type="predicted"/>
<dbReference type="EMBL" id="CP061081">
    <property type="protein sequence ID" value="QNT06312.1"/>
    <property type="molecule type" value="Genomic_DNA"/>
</dbReference>
<keyword evidence="2" id="KW-0808">Transferase</keyword>
<accession>A0A7H1J746</accession>
<keyword evidence="2" id="KW-0489">Methyltransferase</keyword>
<dbReference type="InterPro" id="IPR029063">
    <property type="entry name" value="SAM-dependent_MTases_sf"/>
</dbReference>
<evidence type="ECO:0000313" key="2">
    <source>
        <dbReference type="EMBL" id="QNT06312.1"/>
    </source>
</evidence>